<dbReference type="EMBL" id="LT629710">
    <property type="protein sequence ID" value="SDO97905.1"/>
    <property type="molecule type" value="Genomic_DNA"/>
</dbReference>
<dbReference type="Pfam" id="PF13338">
    <property type="entry name" value="AbiEi_4"/>
    <property type="match status" value="1"/>
</dbReference>
<name>A0A1H0NZN8_9ACTN</name>
<dbReference type="Proteomes" id="UP000198741">
    <property type="component" value="Chromosome I"/>
</dbReference>
<dbReference type="RefSeq" id="WP_090476335.1">
    <property type="nucleotide sequence ID" value="NZ_LT629710.1"/>
</dbReference>
<proteinExistence type="predicted"/>
<reference evidence="2 3" key="1">
    <citation type="submission" date="2016-10" db="EMBL/GenBank/DDBJ databases">
        <authorList>
            <person name="de Groot N.N."/>
        </authorList>
    </citation>
    <scope>NUCLEOTIDE SEQUENCE [LARGE SCALE GENOMIC DNA]</scope>
    <source>
        <strain evidence="3">P4-7,KCTC 19426,CECT 7604</strain>
    </source>
</reference>
<organism evidence="2 3">
    <name type="scientific">Nakamurella panacisegetis</name>
    <dbReference type="NCBI Taxonomy" id="1090615"/>
    <lineage>
        <taxon>Bacteria</taxon>
        <taxon>Bacillati</taxon>
        <taxon>Actinomycetota</taxon>
        <taxon>Actinomycetes</taxon>
        <taxon>Nakamurellales</taxon>
        <taxon>Nakamurellaceae</taxon>
        <taxon>Nakamurella</taxon>
    </lineage>
</organism>
<evidence type="ECO:0000313" key="3">
    <source>
        <dbReference type="Proteomes" id="UP000198741"/>
    </source>
</evidence>
<evidence type="ECO:0000259" key="1">
    <source>
        <dbReference type="Pfam" id="PF13338"/>
    </source>
</evidence>
<dbReference type="OrthoDB" id="5517693at2"/>
<sequence length="333" mass="36185">MNVVLDIDRKPLLIRRELMATGYSPAEVERARASGEIRSVHRGVYSPAEYFDRQDLRGQHVLRARAAAHAAPSVVVSHISAAALHGLPVDSAVLGRIHLTRPGRTGARGDSRRILHVAPLDPADVIEIDGVRATSLARTLVDVARTETFGVAVPVADAALHQAPTIADQVARALGDVRGCVGASVARRALQFADGRAESVGESRLRVACRALDLPEPDLQCRVYGRRGEFIGRTDLGFLGSGLLLEFDGKVKYRDPAMTDGRDVVDVVVEEALREKRLRELGWQVVRIVWSDLFDLPGLGRRIRALLARAEKVLATVGIDGSVRALDPIQIPR</sequence>
<feature type="domain" description="AbiEi antitoxin N-terminal" evidence="1">
    <location>
        <begin position="9"/>
        <end position="46"/>
    </location>
</feature>
<evidence type="ECO:0000313" key="2">
    <source>
        <dbReference type="EMBL" id="SDO97905.1"/>
    </source>
</evidence>
<accession>A0A1H0NZN8</accession>
<keyword evidence="3" id="KW-1185">Reference proteome</keyword>
<dbReference type="STRING" id="1090615.SAMN04515671_2549"/>
<dbReference type="InterPro" id="IPR025159">
    <property type="entry name" value="AbiEi_N"/>
</dbReference>
<gene>
    <name evidence="2" type="ORF">SAMN04515671_2549</name>
</gene>
<protein>
    <submittedName>
        <fullName evidence="2">Transcriptional regulator, AbiEi antitoxin, Type IV TA system</fullName>
    </submittedName>
</protein>
<dbReference type="AlphaFoldDB" id="A0A1H0NZN8"/>